<organism evidence="2 4">
    <name type="scientific">Adineta steineri</name>
    <dbReference type="NCBI Taxonomy" id="433720"/>
    <lineage>
        <taxon>Eukaryota</taxon>
        <taxon>Metazoa</taxon>
        <taxon>Spiralia</taxon>
        <taxon>Gnathifera</taxon>
        <taxon>Rotifera</taxon>
        <taxon>Eurotatoria</taxon>
        <taxon>Bdelloidea</taxon>
        <taxon>Adinetida</taxon>
        <taxon>Adinetidae</taxon>
        <taxon>Adineta</taxon>
    </lineage>
</organism>
<name>A0A815E754_9BILA</name>
<evidence type="ECO:0000313" key="4">
    <source>
        <dbReference type="Proteomes" id="UP000663891"/>
    </source>
</evidence>
<evidence type="ECO:0000313" key="3">
    <source>
        <dbReference type="EMBL" id="CAF3591067.1"/>
    </source>
</evidence>
<dbReference type="EMBL" id="CAJNON010000546">
    <property type="protein sequence ID" value="CAF1311029.1"/>
    <property type="molecule type" value="Genomic_DNA"/>
</dbReference>
<dbReference type="Proteomes" id="UP000663881">
    <property type="component" value="Unassembled WGS sequence"/>
</dbReference>
<reference evidence="2" key="1">
    <citation type="submission" date="2021-02" db="EMBL/GenBank/DDBJ databases">
        <authorList>
            <person name="Nowell W R."/>
        </authorList>
    </citation>
    <scope>NUCLEOTIDE SEQUENCE</scope>
</reference>
<dbReference type="InterPro" id="IPR001810">
    <property type="entry name" value="F-box_dom"/>
</dbReference>
<protein>
    <recommendedName>
        <fullName evidence="1">F-box domain-containing protein</fullName>
    </recommendedName>
</protein>
<sequence length="279" mass="33040">MNNNCRFENLPNEIFYQIQSYLNSTDLYKAFFNLNSRFNNSLHSINNLHYEIRSTVENQRLLTALYASRITSISIPDDSDAKSIAIIFPNVRSLIFYRAIRLIPEKFSRVERIKLDLSTMRVKHASGICSLIFSIHFPCLTSFYILHRKSKVVGHWKPLINSIRHQCITLTEFIYDIRPTTDWKMVEHFLQYMPNLKRLLIRKLNTRTKWTLSNIANTFQNNLIHLNYLFIQINSLNINNYINEDKNNYLLHPLFIYIESKQIKSRKESSITIISSQIL</sequence>
<dbReference type="Proteomes" id="UP000663891">
    <property type="component" value="Unassembled WGS sequence"/>
</dbReference>
<evidence type="ECO:0000259" key="1">
    <source>
        <dbReference type="PROSITE" id="PS50181"/>
    </source>
</evidence>
<dbReference type="OrthoDB" id="9994412at2759"/>
<feature type="domain" description="F-box" evidence="1">
    <location>
        <begin position="4"/>
        <end position="52"/>
    </location>
</feature>
<comment type="caution">
    <text evidence="2">The sequence shown here is derived from an EMBL/GenBank/DDBJ whole genome shotgun (WGS) entry which is preliminary data.</text>
</comment>
<evidence type="ECO:0000313" key="2">
    <source>
        <dbReference type="EMBL" id="CAF1311029.1"/>
    </source>
</evidence>
<dbReference type="EMBL" id="CAJOAY010000221">
    <property type="protein sequence ID" value="CAF3591067.1"/>
    <property type="molecule type" value="Genomic_DNA"/>
</dbReference>
<dbReference type="AlphaFoldDB" id="A0A815E754"/>
<accession>A0A815E754</accession>
<proteinExistence type="predicted"/>
<dbReference type="PROSITE" id="PS50181">
    <property type="entry name" value="FBOX"/>
    <property type="match status" value="1"/>
</dbReference>
<gene>
    <name evidence="3" type="ORF">OKA104_LOCUS6116</name>
    <name evidence="2" type="ORF">VCS650_LOCUS31595</name>
</gene>